<dbReference type="Gene3D" id="2.40.10.10">
    <property type="entry name" value="Trypsin-like serine proteases"/>
    <property type="match status" value="1"/>
</dbReference>
<comment type="similarity">
    <text evidence="6">Belongs to the peptidase S1 family. CLIP subfamily.</text>
</comment>
<evidence type="ECO:0000256" key="7">
    <source>
        <dbReference type="RuleBase" id="RU363034"/>
    </source>
</evidence>
<keyword evidence="3 7" id="KW-0378">Hydrolase</keyword>
<dbReference type="EMBL" id="KC339674">
    <property type="protein sequence ID" value="AGI16777.1"/>
    <property type="molecule type" value="mRNA"/>
</dbReference>
<keyword evidence="1 7" id="KW-0645">Protease</keyword>
<dbReference type="CDD" id="cd00190">
    <property type="entry name" value="Tryp_SPc"/>
    <property type="match status" value="1"/>
</dbReference>
<reference evidence="10" key="2">
    <citation type="journal article" date="2013" name="Vet. Immunol. Immunopathol.">
        <title>Cloning and expression of candidate allergens from Culicoides obsoletus for diagnosis of insect bite hypersensitivity in horses.</title>
        <authorList>
            <person name="van der Meide N.M."/>
            <person name="Roders N."/>
            <person name="Sloet van Oldruitenborgh-Oosterbaan M.M."/>
            <person name="Schaap P.J."/>
            <person name="van Oers M.M."/>
            <person name="Leibold W."/>
            <person name="Savelkoul H.F."/>
            <person name="Tijhaar E."/>
        </authorList>
    </citation>
    <scope>NUCLEOTIDE SEQUENCE</scope>
</reference>
<dbReference type="InterPro" id="IPR001314">
    <property type="entry name" value="Peptidase_S1A"/>
</dbReference>
<evidence type="ECO:0000256" key="6">
    <source>
        <dbReference type="ARBA" id="ARBA00024195"/>
    </source>
</evidence>
<dbReference type="SMART" id="SM00020">
    <property type="entry name" value="Tryp_SPc"/>
    <property type="match status" value="1"/>
</dbReference>
<keyword evidence="5" id="KW-1015">Disulfide bond</keyword>
<dbReference type="PROSITE" id="PS00135">
    <property type="entry name" value="TRYPSIN_SER"/>
    <property type="match status" value="1"/>
</dbReference>
<proteinExistence type="evidence at transcript level"/>
<evidence type="ECO:0000313" key="10">
    <source>
        <dbReference type="EMBL" id="AGI16777.1"/>
    </source>
</evidence>
<accession>M4WIP7</accession>
<evidence type="ECO:0000256" key="8">
    <source>
        <dbReference type="SAM" id="SignalP"/>
    </source>
</evidence>
<dbReference type="InterPro" id="IPR001254">
    <property type="entry name" value="Trypsin_dom"/>
</dbReference>
<protein>
    <submittedName>
        <fullName evidence="10">Cul o 4 allergen</fullName>
    </submittedName>
</protein>
<organism evidence="10">
    <name type="scientific">Culicoides obsoletus</name>
    <name type="common">Biting midge</name>
    <name type="synonym">Ceratopogon obsoletus</name>
    <dbReference type="NCBI Taxonomy" id="289301"/>
    <lineage>
        <taxon>Eukaryota</taxon>
        <taxon>Metazoa</taxon>
        <taxon>Ecdysozoa</taxon>
        <taxon>Arthropoda</taxon>
        <taxon>Hexapoda</taxon>
        <taxon>Insecta</taxon>
        <taxon>Pterygota</taxon>
        <taxon>Neoptera</taxon>
        <taxon>Endopterygota</taxon>
        <taxon>Diptera</taxon>
        <taxon>Nematocera</taxon>
        <taxon>Chironomoidea</taxon>
        <taxon>Ceratopogonidae</taxon>
        <taxon>Ceratopogoninae</taxon>
        <taxon>Culicoides</taxon>
        <taxon>Avaritia</taxon>
    </lineage>
</organism>
<dbReference type="AlphaFoldDB" id="M4WIP7"/>
<dbReference type="GO" id="GO:0007586">
    <property type="term" value="P:digestion"/>
    <property type="evidence" value="ECO:0007669"/>
    <property type="project" value="UniProtKB-KW"/>
</dbReference>
<feature type="domain" description="Peptidase S1" evidence="9">
    <location>
        <begin position="41"/>
        <end position="273"/>
    </location>
</feature>
<dbReference type="FunFam" id="2.40.10.10:FF:000068">
    <property type="entry name" value="transmembrane protease serine 2"/>
    <property type="match status" value="1"/>
</dbReference>
<dbReference type="InterPro" id="IPR043504">
    <property type="entry name" value="Peptidase_S1_PA_chymotrypsin"/>
</dbReference>
<evidence type="ECO:0000256" key="5">
    <source>
        <dbReference type="ARBA" id="ARBA00023157"/>
    </source>
</evidence>
<dbReference type="InterPro" id="IPR033116">
    <property type="entry name" value="TRYPSIN_SER"/>
</dbReference>
<keyword evidence="8" id="KW-0732">Signal</keyword>
<sequence>MNIKSTIIVIAIISAVYAADHQSQKAVAVPSYTYRRPSTKIIGGAPAFSHQFPWQASITVTACSGDWCSLCGGSLISRKHVLTAAHCTKGLSSFTIGLGSNTRNRPAVTVVAKSKTEHPKYNPESLANDVSIITLSLNVNLNNNIKVISLANSGIGTLVNRNAFVSGYGKTSSSSEGSNTLNYLSMRLISNSDCYKVFGPQIYSTTLCAVARSSVHKNVCSGDSGGPLVIKRNGNYVQVGIVSFVAKVGCDAGFPSGYARVSSFRNWITQNMN</sequence>
<dbReference type="PROSITE" id="PS00134">
    <property type="entry name" value="TRYPSIN_HIS"/>
    <property type="match status" value="1"/>
</dbReference>
<dbReference type="GO" id="GO:0006508">
    <property type="term" value="P:proteolysis"/>
    <property type="evidence" value="ECO:0007669"/>
    <property type="project" value="UniProtKB-KW"/>
</dbReference>
<dbReference type="InterPro" id="IPR009003">
    <property type="entry name" value="Peptidase_S1_PA"/>
</dbReference>
<dbReference type="Pfam" id="PF00089">
    <property type="entry name" value="Trypsin"/>
    <property type="match status" value="1"/>
</dbReference>
<feature type="chain" id="PRO_5004060623" evidence="8">
    <location>
        <begin position="19"/>
        <end position="273"/>
    </location>
</feature>
<evidence type="ECO:0000256" key="4">
    <source>
        <dbReference type="ARBA" id="ARBA00022825"/>
    </source>
</evidence>
<evidence type="ECO:0000256" key="1">
    <source>
        <dbReference type="ARBA" id="ARBA00022670"/>
    </source>
</evidence>
<evidence type="ECO:0000256" key="3">
    <source>
        <dbReference type="ARBA" id="ARBA00022801"/>
    </source>
</evidence>
<dbReference type="PANTHER" id="PTHR24276:SF98">
    <property type="entry name" value="FI18310P1-RELATED"/>
    <property type="match status" value="1"/>
</dbReference>
<dbReference type="GO" id="GO:0004252">
    <property type="term" value="F:serine-type endopeptidase activity"/>
    <property type="evidence" value="ECO:0007669"/>
    <property type="project" value="InterPro"/>
</dbReference>
<dbReference type="InterPro" id="IPR050430">
    <property type="entry name" value="Peptidase_S1"/>
</dbReference>
<keyword evidence="2" id="KW-0222">Digestion</keyword>
<dbReference type="PRINTS" id="PR00722">
    <property type="entry name" value="CHYMOTRYPSIN"/>
</dbReference>
<evidence type="ECO:0000259" key="9">
    <source>
        <dbReference type="PROSITE" id="PS50240"/>
    </source>
</evidence>
<dbReference type="SUPFAM" id="SSF50494">
    <property type="entry name" value="Trypsin-like serine proteases"/>
    <property type="match status" value="1"/>
</dbReference>
<reference evidence="10" key="1">
    <citation type="submission" date="2012-12" db="EMBL/GenBank/DDBJ databases">
        <authorList>
            <person name="van der Meide N.M.A."/>
            <person name="Roders N."/>
            <person name="Sloet van Oldruitenborgh-Oosterbaan M.M."/>
            <person name="Schaap P.J."/>
            <person name="van Oers M.M."/>
            <person name="Leibold W."/>
            <person name="Savelkoul H.F.J."/>
            <person name="Tijhaar E."/>
        </authorList>
    </citation>
    <scope>NUCLEOTIDE SEQUENCE</scope>
</reference>
<dbReference type="InterPro" id="IPR018114">
    <property type="entry name" value="TRYPSIN_HIS"/>
</dbReference>
<feature type="signal peptide" evidence="8">
    <location>
        <begin position="1"/>
        <end position="18"/>
    </location>
</feature>
<dbReference type="Allergome" id="10886">
    <property type="allergen name" value="Cul ob 11"/>
</dbReference>
<keyword evidence="4 7" id="KW-0720">Serine protease</keyword>
<name>M4WIP7_CULOB</name>
<dbReference type="PROSITE" id="PS50240">
    <property type="entry name" value="TRYPSIN_DOM"/>
    <property type="match status" value="1"/>
</dbReference>
<dbReference type="PANTHER" id="PTHR24276">
    <property type="entry name" value="POLYSERASE-RELATED"/>
    <property type="match status" value="1"/>
</dbReference>
<evidence type="ECO:0000256" key="2">
    <source>
        <dbReference type="ARBA" id="ARBA00022757"/>
    </source>
</evidence>